<organism evidence="2 3">
    <name type="scientific">Chitinimonas arctica</name>
    <dbReference type="NCBI Taxonomy" id="2594795"/>
    <lineage>
        <taxon>Bacteria</taxon>
        <taxon>Pseudomonadati</taxon>
        <taxon>Pseudomonadota</taxon>
        <taxon>Betaproteobacteria</taxon>
        <taxon>Neisseriales</taxon>
        <taxon>Chitinibacteraceae</taxon>
        <taxon>Chitinimonas</taxon>
    </lineage>
</organism>
<sequence length="260" mass="27387">MKIPSIPSNALPSSLVPTRSNKPGSTQLAPGQQSQGELQTGSAQSRSLETLSRRVAGLNDAMTDMAGQLARQFAGLLLGDDAEGASITFDQTSLATQSSFSAFSASRSDANGTQRAAGFRLDDASQFLGHGYITTSDGRRFEFEMEIRYESSQSATVSEQRSNQAIPAGLETGLGAAKPAAANARPFAADFAGTAADLLERLSSEPVRLPFALQGQDEAGRDTLPLLGDLALRLLDLPGGSRYLDLLPEKDPAGRLDLRA</sequence>
<feature type="region of interest" description="Disordered" evidence="1">
    <location>
        <begin position="1"/>
        <end position="47"/>
    </location>
</feature>
<dbReference type="KEGG" id="cari:FNU76_20970"/>
<evidence type="ECO:0000256" key="1">
    <source>
        <dbReference type="SAM" id="MobiDB-lite"/>
    </source>
</evidence>
<dbReference type="OrthoDB" id="8701435at2"/>
<gene>
    <name evidence="2" type="ORF">FNU76_20970</name>
</gene>
<evidence type="ECO:0000313" key="3">
    <source>
        <dbReference type="Proteomes" id="UP000317550"/>
    </source>
</evidence>
<protein>
    <submittedName>
        <fullName evidence="2">Uncharacterized protein</fullName>
    </submittedName>
</protein>
<dbReference type="Proteomes" id="UP000317550">
    <property type="component" value="Chromosome"/>
</dbReference>
<proteinExistence type="predicted"/>
<dbReference type="EMBL" id="CP041730">
    <property type="protein sequence ID" value="QDQ28625.1"/>
    <property type="molecule type" value="Genomic_DNA"/>
</dbReference>
<accession>A0A516SKE2</accession>
<dbReference type="AlphaFoldDB" id="A0A516SKE2"/>
<reference evidence="3" key="1">
    <citation type="submission" date="2019-07" db="EMBL/GenBank/DDBJ databases">
        <title>Chitinimonas sp. nov., isolated from Ny-Alesund, arctica soil.</title>
        <authorList>
            <person name="Xu Q."/>
            <person name="Peng F."/>
        </authorList>
    </citation>
    <scope>NUCLEOTIDE SEQUENCE [LARGE SCALE GENOMIC DNA]</scope>
    <source>
        <strain evidence="3">R3-44</strain>
    </source>
</reference>
<name>A0A516SKE2_9NEIS</name>
<evidence type="ECO:0000313" key="2">
    <source>
        <dbReference type="EMBL" id="QDQ28625.1"/>
    </source>
</evidence>
<keyword evidence="3" id="KW-1185">Reference proteome</keyword>
<dbReference type="RefSeq" id="WP_144280008.1">
    <property type="nucleotide sequence ID" value="NZ_CP041730.1"/>
</dbReference>